<dbReference type="SUPFAM" id="SSF51735">
    <property type="entry name" value="NAD(P)-binding Rossmann-fold domains"/>
    <property type="match status" value="1"/>
</dbReference>
<name>A0A6L5JZR1_RHOTE</name>
<dbReference type="InterPro" id="IPR036291">
    <property type="entry name" value="NAD(P)-bd_dom_sf"/>
</dbReference>
<sequence length="229" mass="24707">MKVVVFGANGRTGRAVLLTLLAEGYQVTAFARDPAKLPEWPGHDFAKIRGDALNPTDVAPAVAGQDAVIVCLGDSSNPVLVRLGMKRSTARNICEAGTANIVDAMQDAGVKRLICVTAYGMADTRRKLSPAFRAWHVAMQLDAQLADKERQERIVRASDLDWTLVRPVGLTDGAFTGRWLASATGERRKRTISRVDLARFIVDTLTGGGNLHEAIVVSGLTIKQAFPND</sequence>
<dbReference type="InterPro" id="IPR051606">
    <property type="entry name" value="Polyketide_Oxido-like"/>
</dbReference>
<dbReference type="PANTHER" id="PTHR43355">
    <property type="entry name" value="FLAVIN REDUCTASE (NADPH)"/>
    <property type="match status" value="1"/>
</dbReference>
<evidence type="ECO:0000259" key="1">
    <source>
        <dbReference type="Pfam" id="PF13460"/>
    </source>
</evidence>
<dbReference type="GO" id="GO:0004074">
    <property type="term" value="F:biliverdin reductase [NAD(P)H] activity"/>
    <property type="evidence" value="ECO:0007669"/>
    <property type="project" value="TreeGrafter"/>
</dbReference>
<protein>
    <submittedName>
        <fullName evidence="2">NAD(P)H-binding protein</fullName>
    </submittedName>
</protein>
<comment type="caution">
    <text evidence="2">The sequence shown here is derived from an EMBL/GenBank/DDBJ whole genome shotgun (WGS) entry which is preliminary data.</text>
</comment>
<dbReference type="Gene3D" id="3.40.50.720">
    <property type="entry name" value="NAD(P)-binding Rossmann-like Domain"/>
    <property type="match status" value="1"/>
</dbReference>
<dbReference type="Pfam" id="PF13460">
    <property type="entry name" value="NAD_binding_10"/>
    <property type="match status" value="1"/>
</dbReference>
<accession>A0A6L5JZR1</accession>
<proteinExistence type="predicted"/>
<reference evidence="2 3" key="1">
    <citation type="submission" date="2019-10" db="EMBL/GenBank/DDBJ databases">
        <title>Whole-genome sequence of the purple nonsulfur photosynthetic bacterium Rhodocyclus tenuis.</title>
        <authorList>
            <person name="Kyndt J.A."/>
            <person name="Meyer T.E."/>
        </authorList>
    </citation>
    <scope>NUCLEOTIDE SEQUENCE [LARGE SCALE GENOMIC DNA]</scope>
    <source>
        <strain evidence="2 3">DSM 110</strain>
    </source>
</reference>
<evidence type="ECO:0000313" key="3">
    <source>
        <dbReference type="Proteomes" id="UP000480275"/>
    </source>
</evidence>
<dbReference type="GO" id="GO:0042602">
    <property type="term" value="F:riboflavin reductase (NADPH) activity"/>
    <property type="evidence" value="ECO:0007669"/>
    <property type="project" value="TreeGrafter"/>
</dbReference>
<dbReference type="EMBL" id="WIXJ01000009">
    <property type="protein sequence ID" value="MQY52332.1"/>
    <property type="molecule type" value="Genomic_DNA"/>
</dbReference>
<dbReference type="InterPro" id="IPR016040">
    <property type="entry name" value="NAD(P)-bd_dom"/>
</dbReference>
<dbReference type="Proteomes" id="UP000480275">
    <property type="component" value="Unassembled WGS sequence"/>
</dbReference>
<organism evidence="2 3">
    <name type="scientific">Rhodocyclus tenuis</name>
    <name type="common">Rhodospirillum tenue</name>
    <dbReference type="NCBI Taxonomy" id="1066"/>
    <lineage>
        <taxon>Bacteria</taxon>
        <taxon>Pseudomonadati</taxon>
        <taxon>Pseudomonadota</taxon>
        <taxon>Betaproteobacteria</taxon>
        <taxon>Rhodocyclales</taxon>
        <taxon>Rhodocyclaceae</taxon>
        <taxon>Rhodocyclus</taxon>
    </lineage>
</organism>
<evidence type="ECO:0000313" key="2">
    <source>
        <dbReference type="EMBL" id="MQY52332.1"/>
    </source>
</evidence>
<feature type="domain" description="NAD(P)-binding" evidence="1">
    <location>
        <begin position="7"/>
        <end position="206"/>
    </location>
</feature>
<gene>
    <name evidence="2" type="ORF">GHK24_11170</name>
</gene>
<dbReference type="AlphaFoldDB" id="A0A6L5JZR1"/>
<dbReference type="PANTHER" id="PTHR43355:SF2">
    <property type="entry name" value="FLAVIN REDUCTASE (NADPH)"/>
    <property type="match status" value="1"/>
</dbReference>